<dbReference type="InterPro" id="IPR009014">
    <property type="entry name" value="Transketo_C/PFOR_II"/>
</dbReference>
<dbReference type="AlphaFoldDB" id="A0A1E5W8L7"/>
<comment type="caution">
    <text evidence="11">The sequence shown here is derived from an EMBL/GenBank/DDBJ whole genome shotgun (WGS) entry which is preliminary data.</text>
</comment>
<dbReference type="EMBL" id="LWDX02018220">
    <property type="protein sequence ID" value="OEL33600.1"/>
    <property type="molecule type" value="Genomic_DNA"/>
</dbReference>
<evidence type="ECO:0000313" key="11">
    <source>
        <dbReference type="EMBL" id="OEL33600.1"/>
    </source>
</evidence>
<comment type="similarity">
    <text evidence="3">Belongs to the transketolase family.</text>
</comment>
<evidence type="ECO:0000256" key="8">
    <source>
        <dbReference type="ARBA" id="ARBA00022842"/>
    </source>
</evidence>
<keyword evidence="8" id="KW-0460">Magnesium</keyword>
<keyword evidence="7" id="KW-0479">Metal-binding</keyword>
<evidence type="ECO:0000256" key="3">
    <source>
        <dbReference type="ARBA" id="ARBA00007131"/>
    </source>
</evidence>
<organism evidence="11 12">
    <name type="scientific">Dichanthelium oligosanthes</name>
    <dbReference type="NCBI Taxonomy" id="888268"/>
    <lineage>
        <taxon>Eukaryota</taxon>
        <taxon>Viridiplantae</taxon>
        <taxon>Streptophyta</taxon>
        <taxon>Embryophyta</taxon>
        <taxon>Tracheophyta</taxon>
        <taxon>Spermatophyta</taxon>
        <taxon>Magnoliopsida</taxon>
        <taxon>Liliopsida</taxon>
        <taxon>Poales</taxon>
        <taxon>Poaceae</taxon>
        <taxon>PACMAD clade</taxon>
        <taxon>Panicoideae</taxon>
        <taxon>Panicodae</taxon>
        <taxon>Paniceae</taxon>
        <taxon>Dichantheliinae</taxon>
        <taxon>Dichanthelium</taxon>
    </lineage>
</organism>
<dbReference type="InterPro" id="IPR033247">
    <property type="entry name" value="Transketolase_fam"/>
</dbReference>
<name>A0A1E5W8L7_9POAL</name>
<keyword evidence="6" id="KW-0808">Transferase</keyword>
<dbReference type="GO" id="GO:0006098">
    <property type="term" value="P:pentose-phosphate shunt"/>
    <property type="evidence" value="ECO:0007669"/>
    <property type="project" value="TreeGrafter"/>
</dbReference>
<dbReference type="GO" id="GO:0046872">
    <property type="term" value="F:metal ion binding"/>
    <property type="evidence" value="ECO:0007669"/>
    <property type="project" value="UniProtKB-KW"/>
</dbReference>
<dbReference type="GO" id="GO:0005829">
    <property type="term" value="C:cytosol"/>
    <property type="evidence" value="ECO:0007669"/>
    <property type="project" value="TreeGrafter"/>
</dbReference>
<dbReference type="InterPro" id="IPR055152">
    <property type="entry name" value="Transketolase-like_C_2"/>
</dbReference>
<evidence type="ECO:0000256" key="7">
    <source>
        <dbReference type="ARBA" id="ARBA00022723"/>
    </source>
</evidence>
<evidence type="ECO:0000256" key="6">
    <source>
        <dbReference type="ARBA" id="ARBA00022679"/>
    </source>
</evidence>
<dbReference type="Pfam" id="PF22613">
    <property type="entry name" value="Transketolase_C_1"/>
    <property type="match status" value="1"/>
</dbReference>
<dbReference type="EC" id="2.2.1.1" evidence="5"/>
<keyword evidence="9" id="KW-0786">Thiamine pyrophosphate</keyword>
<protein>
    <recommendedName>
        <fullName evidence="5">transketolase</fullName>
        <ecNumber evidence="5">2.2.1.1</ecNumber>
    </recommendedName>
</protein>
<gene>
    <name evidence="11" type="ORF">BAE44_0005381</name>
</gene>
<comment type="cofactor">
    <cofactor evidence="2">
        <name>thiamine diphosphate</name>
        <dbReference type="ChEBI" id="CHEBI:58937"/>
    </cofactor>
</comment>
<dbReference type="STRING" id="888268.A0A1E5W8L7"/>
<evidence type="ECO:0000256" key="9">
    <source>
        <dbReference type="ARBA" id="ARBA00023052"/>
    </source>
</evidence>
<dbReference type="Gene3D" id="3.40.50.920">
    <property type="match status" value="1"/>
</dbReference>
<dbReference type="FunFam" id="3.40.50.920:FF:000003">
    <property type="entry name" value="Transketolase"/>
    <property type="match status" value="1"/>
</dbReference>
<accession>A0A1E5W8L7</accession>
<dbReference type="OrthoDB" id="10267175at2759"/>
<reference evidence="11 12" key="1">
    <citation type="submission" date="2016-09" db="EMBL/GenBank/DDBJ databases">
        <title>The draft genome of Dichanthelium oligosanthes: A C3 panicoid grass species.</title>
        <authorList>
            <person name="Studer A.J."/>
            <person name="Schnable J.C."/>
            <person name="Brutnell T.P."/>
        </authorList>
    </citation>
    <scope>NUCLEOTIDE SEQUENCE [LARGE SCALE GENOMIC DNA]</scope>
    <source>
        <strain evidence="12">cv. Kellogg 1175</strain>
        <tissue evidence="11">Leaf</tissue>
    </source>
</reference>
<evidence type="ECO:0000313" key="12">
    <source>
        <dbReference type="Proteomes" id="UP000095767"/>
    </source>
</evidence>
<dbReference type="PANTHER" id="PTHR43522">
    <property type="entry name" value="TRANSKETOLASE"/>
    <property type="match status" value="1"/>
</dbReference>
<evidence type="ECO:0000259" key="10">
    <source>
        <dbReference type="Pfam" id="PF22613"/>
    </source>
</evidence>
<dbReference type="Proteomes" id="UP000095767">
    <property type="component" value="Unassembled WGS sequence"/>
</dbReference>
<comment type="subunit">
    <text evidence="4">Homodimer.</text>
</comment>
<comment type="cofactor">
    <cofactor evidence="1">
        <name>Mg(2+)</name>
        <dbReference type="ChEBI" id="CHEBI:18420"/>
    </cofactor>
</comment>
<evidence type="ECO:0000256" key="5">
    <source>
        <dbReference type="ARBA" id="ARBA00013152"/>
    </source>
</evidence>
<evidence type="ECO:0000256" key="4">
    <source>
        <dbReference type="ARBA" id="ARBA00011738"/>
    </source>
</evidence>
<dbReference type="PANTHER" id="PTHR43522:SF2">
    <property type="entry name" value="TRANSKETOLASE 1-RELATED"/>
    <property type="match status" value="1"/>
</dbReference>
<feature type="non-terminal residue" evidence="11">
    <location>
        <position position="1"/>
    </location>
</feature>
<evidence type="ECO:0000256" key="1">
    <source>
        <dbReference type="ARBA" id="ARBA00001946"/>
    </source>
</evidence>
<evidence type="ECO:0000256" key="2">
    <source>
        <dbReference type="ARBA" id="ARBA00001964"/>
    </source>
</evidence>
<dbReference type="GO" id="GO:0004802">
    <property type="term" value="F:transketolase activity"/>
    <property type="evidence" value="ECO:0007669"/>
    <property type="project" value="UniProtKB-EC"/>
</dbReference>
<keyword evidence="12" id="KW-1185">Reference proteome</keyword>
<proteinExistence type="inferred from homology"/>
<sequence length="134" mass="14354">LNALAEVLPGFLGGSADLASSSMTLLKIFGNFQKIAAKAADELRRQGKTVRVVSLVSWELFEEQSEEYKESVLPESVIARISIEAGCTLGWQKYVGAKGKIIGIDRFGASAPGGKIFEEYGITVESVITAARSL</sequence>
<feature type="domain" description="Transketolase-like C-terminal" evidence="10">
    <location>
        <begin position="34"/>
        <end position="123"/>
    </location>
</feature>
<dbReference type="SUPFAM" id="SSF52922">
    <property type="entry name" value="TK C-terminal domain-like"/>
    <property type="match status" value="1"/>
</dbReference>